<dbReference type="Gene3D" id="3.90.190.20">
    <property type="entry name" value="Mur ligase, C-terminal domain"/>
    <property type="match status" value="1"/>
</dbReference>
<feature type="transmembrane region" description="Helical" evidence="4">
    <location>
        <begin position="133"/>
        <end position="158"/>
    </location>
</feature>
<dbReference type="InterPro" id="IPR004101">
    <property type="entry name" value="Mur_ligase_C"/>
</dbReference>
<feature type="transmembrane region" description="Helical" evidence="4">
    <location>
        <begin position="6"/>
        <end position="28"/>
    </location>
</feature>
<sequence length="550" mass="62143">MAYLLKILSIFWFIGTLKFILFWVYLWQLKEYHIGRFKDHFNTYKGRKIFLNWLFAFKLLLFVILLLSYDFFGIAFYVLFLIYGLESVSFINSALKKRLKRPIFTIKTTLLTLVSCLLFVALFSLAYNKSSTSFWFLFSILAIDIFTSLIVSGVVLMFQPLFVFGRNNIIEKATEKIRKFDKLVVVGITGSYGKTSTKEFLTTILSQKFNVLATKEHRNSEMGISQTILEELNKDHQIFIVEMGAYKKGGITLLCDIVRPMIGIVTGVNQQHMATFGSMENLLSAEGGEELLDRLPKNGLIIVNGDNKYCVDLYKKANIHKRVYSEEGRKVESDIWSEEVAVSKNSLDFIAITKKKEAEHFNVKVLGRQNIQNLLGAILVARELGMTFDEISKAANNIKQEQGGMTMKTGIHGINIVDSSYSSNPNGVEADLKYLNVLKGNPSTGLRIKKIVVMPCLIELGKESKNVHYKIGENMAGIVDLAIITTRERFKDIKDGAANSGMEDSKVIFSEKPQEILHAITTFCKSGDVVLLEGRVPSDLIKLLTDDKQV</sequence>
<evidence type="ECO:0000313" key="8">
    <source>
        <dbReference type="Proteomes" id="UP000176421"/>
    </source>
</evidence>
<proteinExistence type="predicted"/>
<protein>
    <recommendedName>
        <fullName evidence="9">Mur ligase central domain-containing protein</fullName>
    </recommendedName>
</protein>
<keyword evidence="4" id="KW-1133">Transmembrane helix</keyword>
<organism evidence="7 8">
    <name type="scientific">Candidatus Staskawiczbacteria bacterium RIFCSPHIGHO2_02_FULL_34_9</name>
    <dbReference type="NCBI Taxonomy" id="1802206"/>
    <lineage>
        <taxon>Bacteria</taxon>
        <taxon>Candidatus Staskawicziibacteriota</taxon>
    </lineage>
</organism>
<evidence type="ECO:0000313" key="7">
    <source>
        <dbReference type="EMBL" id="OGZ67258.1"/>
    </source>
</evidence>
<keyword evidence="4" id="KW-0812">Transmembrane</keyword>
<dbReference type="STRING" id="1802206.A3D35_00800"/>
<gene>
    <name evidence="7" type="ORF">A3D35_00800</name>
</gene>
<feature type="transmembrane region" description="Helical" evidence="4">
    <location>
        <begin position="104"/>
        <end position="127"/>
    </location>
</feature>
<evidence type="ECO:0000256" key="2">
    <source>
        <dbReference type="ARBA" id="ARBA00022741"/>
    </source>
</evidence>
<keyword evidence="3" id="KW-0067">ATP-binding</keyword>
<evidence type="ECO:0008006" key="9">
    <source>
        <dbReference type="Google" id="ProtNLM"/>
    </source>
</evidence>
<dbReference type="SUPFAM" id="SSF53244">
    <property type="entry name" value="MurD-like peptide ligases, peptide-binding domain"/>
    <property type="match status" value="1"/>
</dbReference>
<dbReference type="GO" id="GO:0005524">
    <property type="term" value="F:ATP binding"/>
    <property type="evidence" value="ECO:0007669"/>
    <property type="project" value="UniProtKB-KW"/>
</dbReference>
<dbReference type="InterPro" id="IPR051046">
    <property type="entry name" value="MurCDEF_CellWall_CoF430Synth"/>
</dbReference>
<reference evidence="7 8" key="1">
    <citation type="journal article" date="2016" name="Nat. Commun.">
        <title>Thousands of microbial genomes shed light on interconnected biogeochemical processes in an aquifer system.</title>
        <authorList>
            <person name="Anantharaman K."/>
            <person name="Brown C.T."/>
            <person name="Hug L.A."/>
            <person name="Sharon I."/>
            <person name="Castelle C.J."/>
            <person name="Probst A.J."/>
            <person name="Thomas B.C."/>
            <person name="Singh A."/>
            <person name="Wilkins M.J."/>
            <person name="Karaoz U."/>
            <person name="Brodie E.L."/>
            <person name="Williams K.H."/>
            <person name="Hubbard S.S."/>
            <person name="Banfield J.F."/>
        </authorList>
    </citation>
    <scope>NUCLEOTIDE SEQUENCE [LARGE SCALE GENOMIC DNA]</scope>
</reference>
<dbReference type="SUPFAM" id="SSF53623">
    <property type="entry name" value="MurD-like peptide ligases, catalytic domain"/>
    <property type="match status" value="1"/>
</dbReference>
<dbReference type="InterPro" id="IPR036615">
    <property type="entry name" value="Mur_ligase_C_dom_sf"/>
</dbReference>
<feature type="domain" description="Mur ligase C-terminal" evidence="5">
    <location>
        <begin position="407"/>
        <end position="534"/>
    </location>
</feature>
<feature type="transmembrane region" description="Helical" evidence="4">
    <location>
        <begin position="49"/>
        <end position="68"/>
    </location>
</feature>
<keyword evidence="1" id="KW-0436">Ligase</keyword>
<evidence type="ECO:0000259" key="5">
    <source>
        <dbReference type="Pfam" id="PF02875"/>
    </source>
</evidence>
<evidence type="ECO:0000256" key="3">
    <source>
        <dbReference type="ARBA" id="ARBA00022840"/>
    </source>
</evidence>
<evidence type="ECO:0000256" key="4">
    <source>
        <dbReference type="SAM" id="Phobius"/>
    </source>
</evidence>
<evidence type="ECO:0000259" key="6">
    <source>
        <dbReference type="Pfam" id="PF08245"/>
    </source>
</evidence>
<dbReference type="InterPro" id="IPR013221">
    <property type="entry name" value="Mur_ligase_cen"/>
</dbReference>
<name>A0A1G2HZL5_9BACT</name>
<feature type="domain" description="Mur ligase central" evidence="6">
    <location>
        <begin position="188"/>
        <end position="381"/>
    </location>
</feature>
<dbReference type="AlphaFoldDB" id="A0A1G2HZL5"/>
<dbReference type="Pfam" id="PF08245">
    <property type="entry name" value="Mur_ligase_M"/>
    <property type="match status" value="1"/>
</dbReference>
<dbReference type="Gene3D" id="3.40.1190.10">
    <property type="entry name" value="Mur-like, catalytic domain"/>
    <property type="match status" value="1"/>
</dbReference>
<accession>A0A1G2HZL5</accession>
<dbReference type="EMBL" id="MHOS01000041">
    <property type="protein sequence ID" value="OGZ67258.1"/>
    <property type="molecule type" value="Genomic_DNA"/>
</dbReference>
<keyword evidence="2" id="KW-0547">Nucleotide-binding</keyword>
<dbReference type="InterPro" id="IPR036565">
    <property type="entry name" value="Mur-like_cat_sf"/>
</dbReference>
<dbReference type="Proteomes" id="UP000176421">
    <property type="component" value="Unassembled WGS sequence"/>
</dbReference>
<keyword evidence="4" id="KW-0472">Membrane</keyword>
<evidence type="ECO:0000256" key="1">
    <source>
        <dbReference type="ARBA" id="ARBA00022598"/>
    </source>
</evidence>
<dbReference type="PANTHER" id="PTHR43024:SF1">
    <property type="entry name" value="UDP-N-ACETYLMURAMOYL-TRIPEPTIDE--D-ALANYL-D-ALANINE LIGASE"/>
    <property type="match status" value="1"/>
</dbReference>
<dbReference type="Pfam" id="PF02875">
    <property type="entry name" value="Mur_ligase_C"/>
    <property type="match status" value="1"/>
</dbReference>
<dbReference type="PANTHER" id="PTHR43024">
    <property type="entry name" value="UDP-N-ACETYLMURAMOYL-TRIPEPTIDE--D-ALANYL-D-ALANINE LIGASE"/>
    <property type="match status" value="1"/>
</dbReference>
<dbReference type="GO" id="GO:0016881">
    <property type="term" value="F:acid-amino acid ligase activity"/>
    <property type="evidence" value="ECO:0007669"/>
    <property type="project" value="InterPro"/>
</dbReference>
<feature type="transmembrane region" description="Helical" evidence="4">
    <location>
        <begin position="74"/>
        <end position="92"/>
    </location>
</feature>
<comment type="caution">
    <text evidence="7">The sequence shown here is derived from an EMBL/GenBank/DDBJ whole genome shotgun (WGS) entry which is preliminary data.</text>
</comment>